<evidence type="ECO:0000256" key="6">
    <source>
        <dbReference type="ARBA" id="ARBA00022989"/>
    </source>
</evidence>
<evidence type="ECO:0000313" key="11">
    <source>
        <dbReference type="EMBL" id="KAJ8605907.1"/>
    </source>
</evidence>
<keyword evidence="5" id="KW-0677">Repeat</keyword>
<protein>
    <submittedName>
        <fullName evidence="11">Uncharacterized protein</fullName>
    </submittedName>
</protein>
<dbReference type="PROSITE" id="PS50920">
    <property type="entry name" value="SOLCAR"/>
    <property type="match status" value="2"/>
</dbReference>
<comment type="caution">
    <text evidence="11">The sequence shown here is derived from an EMBL/GenBank/DDBJ whole genome shotgun (WGS) entry which is preliminary data.</text>
</comment>
<dbReference type="InterPro" id="IPR050567">
    <property type="entry name" value="Mitochondrial_Carrier"/>
</dbReference>
<organism evidence="11 12">
    <name type="scientific">Chrysophaeum taylorii</name>
    <dbReference type="NCBI Taxonomy" id="2483200"/>
    <lineage>
        <taxon>Eukaryota</taxon>
        <taxon>Sar</taxon>
        <taxon>Stramenopiles</taxon>
        <taxon>Ochrophyta</taxon>
        <taxon>Pelagophyceae</taxon>
        <taxon>Pelagomonadales</taxon>
        <taxon>Pelagomonadaceae</taxon>
        <taxon>Chrysophaeum</taxon>
    </lineage>
</organism>
<dbReference type="InterPro" id="IPR023395">
    <property type="entry name" value="MCP_dom_sf"/>
</dbReference>
<sequence>MEALVAGSAAGVCAGCVGHPLDTLKLLQQTKNHSFASATLVAIRNPRILIRGLAPSLAAQVVASGLLYGTYDAARRHLDAAAAGAVTGAVLAPATCWLEAWKCRAQAAGSVTRSALFATVLRCGLGNAAYFSAYELVAGWGVVTAGTAAGVAYWTLALPFDSIKSYQHVYGGSFAAAAIATRARLFAGWFPTILRAAPMNAVSFLAFTTTRDFLHTCWERRYV</sequence>
<evidence type="ECO:0000256" key="7">
    <source>
        <dbReference type="ARBA" id="ARBA00023128"/>
    </source>
</evidence>
<keyword evidence="4 9" id="KW-0812">Transmembrane</keyword>
<keyword evidence="3 10" id="KW-0813">Transport</keyword>
<keyword evidence="8 9" id="KW-0472">Membrane</keyword>
<evidence type="ECO:0000256" key="2">
    <source>
        <dbReference type="ARBA" id="ARBA00006375"/>
    </source>
</evidence>
<dbReference type="GO" id="GO:0022857">
    <property type="term" value="F:transmembrane transporter activity"/>
    <property type="evidence" value="ECO:0007669"/>
    <property type="project" value="TreeGrafter"/>
</dbReference>
<comment type="subcellular location">
    <subcellularLocation>
        <location evidence="1">Mitochondrion membrane</location>
        <topology evidence="1">Multi-pass membrane protein</topology>
    </subcellularLocation>
</comment>
<evidence type="ECO:0000313" key="12">
    <source>
        <dbReference type="Proteomes" id="UP001230188"/>
    </source>
</evidence>
<dbReference type="Proteomes" id="UP001230188">
    <property type="component" value="Unassembled WGS sequence"/>
</dbReference>
<dbReference type="InterPro" id="IPR018108">
    <property type="entry name" value="MCP_transmembrane"/>
</dbReference>
<comment type="similarity">
    <text evidence="2 10">Belongs to the mitochondrial carrier (TC 2.A.29) family.</text>
</comment>
<evidence type="ECO:0000256" key="4">
    <source>
        <dbReference type="ARBA" id="ARBA00022692"/>
    </source>
</evidence>
<gene>
    <name evidence="11" type="ORF">CTAYLR_004181</name>
</gene>
<evidence type="ECO:0000256" key="8">
    <source>
        <dbReference type="ARBA" id="ARBA00023136"/>
    </source>
</evidence>
<evidence type="ECO:0000256" key="9">
    <source>
        <dbReference type="PROSITE-ProRule" id="PRU00282"/>
    </source>
</evidence>
<feature type="repeat" description="Solcar" evidence="9">
    <location>
        <begin position="140"/>
        <end position="213"/>
    </location>
</feature>
<evidence type="ECO:0000256" key="5">
    <source>
        <dbReference type="ARBA" id="ARBA00022737"/>
    </source>
</evidence>
<reference evidence="11" key="1">
    <citation type="submission" date="2023-01" db="EMBL/GenBank/DDBJ databases">
        <title>Metagenome sequencing of chrysophaentin producing Chrysophaeum taylorii.</title>
        <authorList>
            <person name="Davison J."/>
            <person name="Bewley C."/>
        </authorList>
    </citation>
    <scope>NUCLEOTIDE SEQUENCE</scope>
    <source>
        <strain evidence="11">NIES-1699</strain>
    </source>
</reference>
<keyword evidence="12" id="KW-1185">Reference proteome</keyword>
<keyword evidence="7" id="KW-0496">Mitochondrion</keyword>
<dbReference type="Pfam" id="PF00153">
    <property type="entry name" value="Mito_carr"/>
    <property type="match status" value="2"/>
</dbReference>
<feature type="repeat" description="Solcar" evidence="9">
    <location>
        <begin position="2"/>
        <end position="77"/>
    </location>
</feature>
<dbReference type="PANTHER" id="PTHR45624">
    <property type="entry name" value="MITOCHONDRIAL BASIC AMINO ACIDS TRANSPORTER-RELATED"/>
    <property type="match status" value="1"/>
</dbReference>
<dbReference type="AlphaFoldDB" id="A0AAD7UHA7"/>
<dbReference type="EMBL" id="JAQMWT010000308">
    <property type="protein sequence ID" value="KAJ8605907.1"/>
    <property type="molecule type" value="Genomic_DNA"/>
</dbReference>
<evidence type="ECO:0000256" key="3">
    <source>
        <dbReference type="ARBA" id="ARBA00022448"/>
    </source>
</evidence>
<evidence type="ECO:0000256" key="1">
    <source>
        <dbReference type="ARBA" id="ARBA00004225"/>
    </source>
</evidence>
<keyword evidence="6" id="KW-1133">Transmembrane helix</keyword>
<accession>A0AAD7UHA7</accession>
<proteinExistence type="inferred from homology"/>
<dbReference type="Gene3D" id="1.50.40.10">
    <property type="entry name" value="Mitochondrial carrier domain"/>
    <property type="match status" value="2"/>
</dbReference>
<evidence type="ECO:0000256" key="10">
    <source>
        <dbReference type="RuleBase" id="RU000488"/>
    </source>
</evidence>
<dbReference type="GO" id="GO:0031966">
    <property type="term" value="C:mitochondrial membrane"/>
    <property type="evidence" value="ECO:0007669"/>
    <property type="project" value="UniProtKB-SubCell"/>
</dbReference>
<dbReference type="SUPFAM" id="SSF103506">
    <property type="entry name" value="Mitochondrial carrier"/>
    <property type="match status" value="1"/>
</dbReference>
<name>A0AAD7UHA7_9STRA</name>